<evidence type="ECO:0000313" key="1">
    <source>
        <dbReference type="EMBL" id="TCO07934.1"/>
    </source>
</evidence>
<name>A0A4V2RWD9_9BACT</name>
<organism evidence="1 2">
    <name type="scientific">Natronoflexus pectinivorans</name>
    <dbReference type="NCBI Taxonomy" id="682526"/>
    <lineage>
        <taxon>Bacteria</taxon>
        <taxon>Pseudomonadati</taxon>
        <taxon>Bacteroidota</taxon>
        <taxon>Bacteroidia</taxon>
        <taxon>Marinilabiliales</taxon>
        <taxon>Marinilabiliaceae</taxon>
        <taxon>Natronoflexus</taxon>
    </lineage>
</organism>
<dbReference type="AlphaFoldDB" id="A0A4V2RWD9"/>
<dbReference type="OrthoDB" id="1118008at2"/>
<gene>
    <name evidence="1" type="ORF">EV194_10675</name>
</gene>
<dbReference type="RefSeq" id="WP_132433837.1">
    <property type="nucleotide sequence ID" value="NZ_SLWK01000006.1"/>
</dbReference>
<dbReference type="EMBL" id="SLWK01000006">
    <property type="protein sequence ID" value="TCO07934.1"/>
    <property type="molecule type" value="Genomic_DNA"/>
</dbReference>
<reference evidence="1 2" key="1">
    <citation type="submission" date="2019-03" db="EMBL/GenBank/DDBJ databases">
        <title>Genomic Encyclopedia of Type Strains, Phase IV (KMG-IV): sequencing the most valuable type-strain genomes for metagenomic binning, comparative biology and taxonomic classification.</title>
        <authorList>
            <person name="Goeker M."/>
        </authorList>
    </citation>
    <scope>NUCLEOTIDE SEQUENCE [LARGE SCALE GENOMIC DNA]</scope>
    <source>
        <strain evidence="1 2">DSM 24179</strain>
    </source>
</reference>
<comment type="caution">
    <text evidence="1">The sequence shown here is derived from an EMBL/GenBank/DDBJ whole genome shotgun (WGS) entry which is preliminary data.</text>
</comment>
<sequence>MSNRFFSSHYILLPEGQIGRWPIIHFDDHGTIIHIEPDFEKFKERPGLEFHSGMMIPAFIDIAPTNIHFNPDVKLKNRHFSRGTIILGVSDVASCEQSGFPLLVKSLDDGSNLPQEAGRDAVQVNTPLFERVRSCSGFPISQLANICEQASEAGSFRDLGQLATGKSPGVLLLKNFDKTNWTLLPHSEIKWLIKPHVGVSNR</sequence>
<proteinExistence type="predicted"/>
<accession>A0A4V2RWD9</accession>
<evidence type="ECO:0000313" key="2">
    <source>
        <dbReference type="Proteomes" id="UP000295221"/>
    </source>
</evidence>
<protein>
    <submittedName>
        <fullName evidence="1">Uncharacterized protein</fullName>
    </submittedName>
</protein>
<dbReference type="Proteomes" id="UP000295221">
    <property type="component" value="Unassembled WGS sequence"/>
</dbReference>
<keyword evidence="2" id="KW-1185">Reference proteome</keyword>